<gene>
    <name evidence="1" type="ORF">LCGC14_3047890</name>
</gene>
<dbReference type="SUPFAM" id="SSF48452">
    <property type="entry name" value="TPR-like"/>
    <property type="match status" value="1"/>
</dbReference>
<protein>
    <recommendedName>
        <fullName evidence="2">MIT domain-containing protein</fullName>
    </recommendedName>
</protein>
<organism evidence="1">
    <name type="scientific">marine sediment metagenome</name>
    <dbReference type="NCBI Taxonomy" id="412755"/>
    <lineage>
        <taxon>unclassified sequences</taxon>
        <taxon>metagenomes</taxon>
        <taxon>ecological metagenomes</taxon>
    </lineage>
</organism>
<evidence type="ECO:0000313" key="1">
    <source>
        <dbReference type="EMBL" id="KKK58093.1"/>
    </source>
</evidence>
<dbReference type="AlphaFoldDB" id="A0A0F8WN16"/>
<sequence length="89" mass="9930">MVEECKNLEKKAKGLEQNNVDEAVKAYKQAAECYYKNDKTKNGDSCLLKAAKLLRENAKSSEDPVKAIEIFKSASALYNQIGKQAESEK</sequence>
<proteinExistence type="predicted"/>
<accession>A0A0F8WN16</accession>
<feature type="non-terminal residue" evidence="1">
    <location>
        <position position="89"/>
    </location>
</feature>
<name>A0A0F8WN16_9ZZZZ</name>
<dbReference type="Gene3D" id="1.25.40.10">
    <property type="entry name" value="Tetratricopeptide repeat domain"/>
    <property type="match status" value="1"/>
</dbReference>
<dbReference type="InterPro" id="IPR011990">
    <property type="entry name" value="TPR-like_helical_dom_sf"/>
</dbReference>
<dbReference type="EMBL" id="LAZR01064149">
    <property type="protein sequence ID" value="KKK58093.1"/>
    <property type="molecule type" value="Genomic_DNA"/>
</dbReference>
<evidence type="ECO:0008006" key="2">
    <source>
        <dbReference type="Google" id="ProtNLM"/>
    </source>
</evidence>
<reference evidence="1" key="1">
    <citation type="journal article" date="2015" name="Nature">
        <title>Complex archaea that bridge the gap between prokaryotes and eukaryotes.</title>
        <authorList>
            <person name="Spang A."/>
            <person name="Saw J.H."/>
            <person name="Jorgensen S.L."/>
            <person name="Zaremba-Niedzwiedzka K."/>
            <person name="Martijn J."/>
            <person name="Lind A.E."/>
            <person name="van Eijk R."/>
            <person name="Schleper C."/>
            <person name="Guy L."/>
            <person name="Ettema T.J."/>
        </authorList>
    </citation>
    <scope>NUCLEOTIDE SEQUENCE</scope>
</reference>
<comment type="caution">
    <text evidence="1">The sequence shown here is derived from an EMBL/GenBank/DDBJ whole genome shotgun (WGS) entry which is preliminary data.</text>
</comment>
<dbReference type="Pfam" id="PF14938">
    <property type="entry name" value="SNAP"/>
    <property type="match status" value="1"/>
</dbReference>